<proteinExistence type="predicted"/>
<protein>
    <submittedName>
        <fullName evidence="1">Uncharacterized protein</fullName>
    </submittedName>
</protein>
<dbReference type="AlphaFoldDB" id="A0A3R6HI43"/>
<organism evidence="1 2">
    <name type="scientific">Parabacteroides merdae</name>
    <dbReference type="NCBI Taxonomy" id="46503"/>
    <lineage>
        <taxon>Bacteria</taxon>
        <taxon>Pseudomonadati</taxon>
        <taxon>Bacteroidota</taxon>
        <taxon>Bacteroidia</taxon>
        <taxon>Bacteroidales</taxon>
        <taxon>Tannerellaceae</taxon>
        <taxon>Parabacteroides</taxon>
    </lineage>
</organism>
<evidence type="ECO:0000313" key="1">
    <source>
        <dbReference type="EMBL" id="RHH74001.1"/>
    </source>
</evidence>
<comment type="caution">
    <text evidence="1">The sequence shown here is derived from an EMBL/GenBank/DDBJ whole genome shotgun (WGS) entry which is preliminary data.</text>
</comment>
<dbReference type="Proteomes" id="UP000283732">
    <property type="component" value="Unassembled WGS sequence"/>
</dbReference>
<evidence type="ECO:0000313" key="2">
    <source>
        <dbReference type="Proteomes" id="UP000283732"/>
    </source>
</evidence>
<reference evidence="1 2" key="1">
    <citation type="submission" date="2018-08" db="EMBL/GenBank/DDBJ databases">
        <title>A genome reference for cultivated species of the human gut microbiota.</title>
        <authorList>
            <person name="Zou Y."/>
            <person name="Xue W."/>
            <person name="Luo G."/>
        </authorList>
    </citation>
    <scope>NUCLEOTIDE SEQUENCE [LARGE SCALE GENOMIC DNA]</scope>
    <source>
        <strain evidence="1 2">AM16-50</strain>
    </source>
</reference>
<dbReference type="EMBL" id="QRKC01000015">
    <property type="protein sequence ID" value="RHH74001.1"/>
    <property type="molecule type" value="Genomic_DNA"/>
</dbReference>
<name>A0A3R6HI43_9BACT</name>
<sequence>MTKNEILNSDCDVRCNAAGNPNTPGYKETTYDFVVTKNYVAVKGTNHMWYKHNYPQIAPFYTCGCFCGSREQLLARSYSIDNISCDPAIIVRMLNALDNKFKEVFGR</sequence>
<accession>A0A3R6HI43</accession>
<gene>
    <name evidence="1" type="ORF">DW191_19075</name>
</gene>